<dbReference type="InterPro" id="IPR031316">
    <property type="entry name" value="FlgM_C"/>
</dbReference>
<dbReference type="STRING" id="1121321.SAMN04488530_1446"/>
<name>A0A1M5SPC8_9FIRM</name>
<evidence type="ECO:0000313" key="8">
    <source>
        <dbReference type="EMBL" id="SHH40346.1"/>
    </source>
</evidence>
<dbReference type="SUPFAM" id="SSF101498">
    <property type="entry name" value="Anti-sigma factor FlgM"/>
    <property type="match status" value="1"/>
</dbReference>
<organism evidence="8 9">
    <name type="scientific">Asaccharospora irregularis DSM 2635</name>
    <dbReference type="NCBI Taxonomy" id="1121321"/>
    <lineage>
        <taxon>Bacteria</taxon>
        <taxon>Bacillati</taxon>
        <taxon>Bacillota</taxon>
        <taxon>Clostridia</taxon>
        <taxon>Peptostreptococcales</taxon>
        <taxon>Peptostreptococcaceae</taxon>
        <taxon>Asaccharospora</taxon>
    </lineage>
</organism>
<protein>
    <recommendedName>
        <fullName evidence="2">Negative regulator of flagellin synthesis</fullName>
    </recommendedName>
</protein>
<dbReference type="GO" id="GO:0045892">
    <property type="term" value="P:negative regulation of DNA-templated transcription"/>
    <property type="evidence" value="ECO:0007669"/>
    <property type="project" value="InterPro"/>
</dbReference>
<accession>A0A1M5SPC8</accession>
<keyword evidence="3" id="KW-0678">Repressor</keyword>
<feature type="domain" description="Anti-sigma-28 factor FlgM C-terminal" evidence="7">
    <location>
        <begin position="31"/>
        <end position="82"/>
    </location>
</feature>
<keyword evidence="5" id="KW-0805">Transcription regulation</keyword>
<dbReference type="InterPro" id="IPR007412">
    <property type="entry name" value="FlgM"/>
</dbReference>
<dbReference type="NCBIfam" id="TIGR03824">
    <property type="entry name" value="FlgM_jcvi"/>
    <property type="match status" value="1"/>
</dbReference>
<dbReference type="RefSeq" id="WP_073127474.1">
    <property type="nucleotide sequence ID" value="NZ_BAABCH010000009.1"/>
</dbReference>
<evidence type="ECO:0000256" key="6">
    <source>
        <dbReference type="ARBA" id="ARBA00023163"/>
    </source>
</evidence>
<dbReference type="EMBL" id="FQWX01000044">
    <property type="protein sequence ID" value="SHH40346.1"/>
    <property type="molecule type" value="Genomic_DNA"/>
</dbReference>
<proteinExistence type="inferred from homology"/>
<evidence type="ECO:0000256" key="1">
    <source>
        <dbReference type="ARBA" id="ARBA00005322"/>
    </source>
</evidence>
<keyword evidence="6" id="KW-0804">Transcription</keyword>
<dbReference type="GO" id="GO:0044781">
    <property type="term" value="P:bacterial-type flagellum organization"/>
    <property type="evidence" value="ECO:0007669"/>
    <property type="project" value="UniProtKB-KW"/>
</dbReference>
<dbReference type="InterPro" id="IPR035890">
    <property type="entry name" value="Anti-sigma-28_factor_FlgM_sf"/>
</dbReference>
<evidence type="ECO:0000259" key="7">
    <source>
        <dbReference type="Pfam" id="PF04316"/>
    </source>
</evidence>
<keyword evidence="4" id="KW-1005">Bacterial flagellum biogenesis</keyword>
<evidence type="ECO:0000256" key="4">
    <source>
        <dbReference type="ARBA" id="ARBA00022795"/>
    </source>
</evidence>
<dbReference type="AlphaFoldDB" id="A0A1M5SPC8"/>
<dbReference type="Proteomes" id="UP000243255">
    <property type="component" value="Unassembled WGS sequence"/>
</dbReference>
<evidence type="ECO:0000313" key="9">
    <source>
        <dbReference type="Proteomes" id="UP000243255"/>
    </source>
</evidence>
<evidence type="ECO:0000256" key="3">
    <source>
        <dbReference type="ARBA" id="ARBA00022491"/>
    </source>
</evidence>
<sequence length="88" mass="10067">MNINSVKFRSVDNVYKSNKAESKPLEKKKTDTIEISELGKYLNKVSSSKEDIDIQKVSDIRKRIENGTYRIDSGELAKKIIESMKGEK</sequence>
<comment type="similarity">
    <text evidence="1">Belongs to the FlgM family.</text>
</comment>
<dbReference type="OrthoDB" id="2112800at2"/>
<dbReference type="Pfam" id="PF04316">
    <property type="entry name" value="FlgM"/>
    <property type="match status" value="1"/>
</dbReference>
<evidence type="ECO:0000256" key="2">
    <source>
        <dbReference type="ARBA" id="ARBA00017823"/>
    </source>
</evidence>
<keyword evidence="9" id="KW-1185">Reference proteome</keyword>
<evidence type="ECO:0000256" key="5">
    <source>
        <dbReference type="ARBA" id="ARBA00023015"/>
    </source>
</evidence>
<reference evidence="9" key="1">
    <citation type="submission" date="2016-11" db="EMBL/GenBank/DDBJ databases">
        <authorList>
            <person name="Varghese N."/>
            <person name="Submissions S."/>
        </authorList>
    </citation>
    <scope>NUCLEOTIDE SEQUENCE [LARGE SCALE GENOMIC DNA]</scope>
    <source>
        <strain evidence="9">DSM 2635</strain>
    </source>
</reference>
<gene>
    <name evidence="8" type="ORF">SAMN04488530_1446</name>
</gene>